<protein>
    <submittedName>
        <fullName evidence="1">Gp107</fullName>
    </submittedName>
</protein>
<reference evidence="1 2" key="1">
    <citation type="journal article" date="2011" name="Appl. Environ. Microbiol.">
        <title>Novel Virulent and Broad-Host-Range Erwinia amylovora Bacteriophages Reveal a High Degree of Mosaicism and a Relationship to Enterobacteriaceae Phages.</title>
        <authorList>
            <person name="Born Y."/>
            <person name="Fieseler L."/>
            <person name="Marazzi J."/>
            <person name="Lurz R."/>
            <person name="Duffy B."/>
            <person name="Loessner M.J."/>
        </authorList>
    </citation>
    <scope>NUCLEOTIDE SEQUENCE [LARGE SCALE GENOMIC DNA]</scope>
</reference>
<dbReference type="GeneID" id="14013795"/>
<evidence type="ECO:0000313" key="2">
    <source>
        <dbReference type="Proteomes" id="UP000008893"/>
    </source>
</evidence>
<organism evidence="1 2">
    <name type="scientific">Erwinia phage vB_EamP-S6</name>
    <dbReference type="NCBI Taxonomy" id="1051675"/>
    <lineage>
        <taxon>Viruses</taxon>
        <taxon>Duplodnaviria</taxon>
        <taxon>Heunggongvirae</taxon>
        <taxon>Uroviricota</taxon>
        <taxon>Caudoviricetes</taxon>
        <taxon>Schitoviridae</taxon>
        <taxon>Waedenswilvirus</taxon>
        <taxon>Waedenswilvirus S6</taxon>
    </lineage>
</organism>
<dbReference type="KEGG" id="vg:14013795"/>
<dbReference type="Proteomes" id="UP000008893">
    <property type="component" value="Segment"/>
</dbReference>
<sequence length="58" mass="6891">MMLIQLLMVRRYTLKTESITSYLTLIALAQTREFDQVGRMFSKRFAVEELVRVLNDNH</sequence>
<accession>G0YQJ9</accession>
<keyword evidence="2" id="KW-1185">Reference proteome</keyword>
<dbReference type="RefSeq" id="YP_007005843.1">
    <property type="nucleotide sequence ID" value="NC_019514.1"/>
</dbReference>
<dbReference type="EMBL" id="HQ728266">
    <property type="protein sequence ID" value="AEJ81626.1"/>
    <property type="molecule type" value="Genomic_DNA"/>
</dbReference>
<proteinExistence type="predicted"/>
<evidence type="ECO:0000313" key="1">
    <source>
        <dbReference type="EMBL" id="AEJ81626.1"/>
    </source>
</evidence>
<name>G0YQJ9_9CAUD</name>